<feature type="domain" description="Glycosyltransferase 61 catalytic" evidence="5">
    <location>
        <begin position="629"/>
        <end position="727"/>
    </location>
</feature>
<accession>A0AAV6K2B1</accession>
<dbReference type="EMBL" id="JACTNZ010000006">
    <property type="protein sequence ID" value="KAG5546580.1"/>
    <property type="molecule type" value="Genomic_DNA"/>
</dbReference>
<evidence type="ECO:0000313" key="6">
    <source>
        <dbReference type="EMBL" id="KAG5546580.1"/>
    </source>
</evidence>
<evidence type="ECO:0000259" key="5">
    <source>
        <dbReference type="Pfam" id="PF04577"/>
    </source>
</evidence>
<dbReference type="GO" id="GO:0016763">
    <property type="term" value="F:pentosyltransferase activity"/>
    <property type="evidence" value="ECO:0007669"/>
    <property type="project" value="UniProtKB-ARBA"/>
</dbReference>
<evidence type="ECO:0000313" key="7">
    <source>
        <dbReference type="Proteomes" id="UP000823749"/>
    </source>
</evidence>
<evidence type="ECO:0000256" key="2">
    <source>
        <dbReference type="ARBA" id="ARBA00022676"/>
    </source>
</evidence>
<dbReference type="GO" id="GO:0000139">
    <property type="term" value="C:Golgi membrane"/>
    <property type="evidence" value="ECO:0007669"/>
    <property type="project" value="UniProtKB-SubCell"/>
</dbReference>
<evidence type="ECO:0000256" key="1">
    <source>
        <dbReference type="ARBA" id="ARBA00004323"/>
    </source>
</evidence>
<dbReference type="PANTHER" id="PTHR20961:SF108">
    <property type="entry name" value="GLYCOSYLTRANSFERASE"/>
    <property type="match status" value="1"/>
</dbReference>
<keyword evidence="2" id="KW-0328">Glycosyltransferase</keyword>
<sequence length="825" mass="92479">MNIGENQTQLEATGFACDSKIHTDVCMSSRPVKIDMVAMKVYAPFSQGMPPANPTIHPYAIKNGKALMNTTVTSVQILRGNITLSPPCQYTHNVTAVIFSSGGYAQNLFHEFNEVIIPLFLTTRHFQSRLQFIVTDFRSKFVAKYKKILFHLSSYEVINPALNRSMHCFPGAVVGLHYHDHLAISNTTVPKGYSMLDFKQFLRESYNLKIQDLSQMEKPVLVLISQKKSRMFLNEDQVLTMMRALGFTVVVAKPGMMRHLNTVAEMLNLCSVMVGAHGAGLTNQVFLPEGAVLVQVVGLGLEWVSDNYFGEPARGMGLNYLEYKIEAEESSLISFYGRDHPVIVDPASLYSQGYKVNAKTLSRFSDCWKMEKAPRSLVLGATPFFCLLLLSLLYTVEIRSRQVLSNQWKKTHSGASRIEDQHHMHSLMERLLKGNKNLTQLEATGLACHYDFHTEVCVSNRPVRIDTLTMKVYVPYDQGMPEADRIIIPYAKREDKWITGTAVSSVQILRENISTAPACEYTHNVPVVVFSSGGSTGNIFHEFTELIVPLFLTSRHFQSRLRFMVTDFRLQFMSKYKKIFSHLSSYEVINPAANVSVHCFPGAVVGLHYHDHLAIKTTEIPEGYSMLDFKQFLRDSYNLRIRESSQTQTEKPTLILVSRKNSRAFLNEDEMVTMIKTLGFRVVIGQPDMMANMGKFAEVVNSCSVLVGAHGAGLTNAVFLPEGAVLVQVVGLGIDWISNTYFGIPAPGMGLNYMDYKIEPEESSLISLYGKDHPVIVDPESITSKGYEVGRAVYLLKQNFNIDVVRFRETLVKALGLLGRSAPLG</sequence>
<keyword evidence="3" id="KW-0808">Transferase</keyword>
<protein>
    <recommendedName>
        <fullName evidence="5">Glycosyltransferase 61 catalytic domain-containing protein</fullName>
    </recommendedName>
</protein>
<name>A0AAV6K2B1_9ERIC</name>
<reference evidence="6 7" key="1">
    <citation type="submission" date="2020-08" db="EMBL/GenBank/DDBJ databases">
        <title>Plant Genome Project.</title>
        <authorList>
            <person name="Zhang R.-G."/>
        </authorList>
    </citation>
    <scope>NUCLEOTIDE SEQUENCE [LARGE SCALE GENOMIC DNA]</scope>
    <source>
        <strain evidence="6">WSP0</strain>
        <tissue evidence="6">Leaf</tissue>
    </source>
</reference>
<evidence type="ECO:0000256" key="3">
    <source>
        <dbReference type="ARBA" id="ARBA00022679"/>
    </source>
</evidence>
<proteinExistence type="predicted"/>
<keyword evidence="4" id="KW-0325">Glycoprotein</keyword>
<dbReference type="InterPro" id="IPR049625">
    <property type="entry name" value="Glyco_transf_61_cat"/>
</dbReference>
<feature type="domain" description="Glycosyltransferase 61 catalytic" evidence="5">
    <location>
        <begin position="180"/>
        <end position="294"/>
    </location>
</feature>
<organism evidence="6 7">
    <name type="scientific">Rhododendron griersonianum</name>
    <dbReference type="NCBI Taxonomy" id="479676"/>
    <lineage>
        <taxon>Eukaryota</taxon>
        <taxon>Viridiplantae</taxon>
        <taxon>Streptophyta</taxon>
        <taxon>Embryophyta</taxon>
        <taxon>Tracheophyta</taxon>
        <taxon>Spermatophyta</taxon>
        <taxon>Magnoliopsida</taxon>
        <taxon>eudicotyledons</taxon>
        <taxon>Gunneridae</taxon>
        <taxon>Pentapetalae</taxon>
        <taxon>asterids</taxon>
        <taxon>Ericales</taxon>
        <taxon>Ericaceae</taxon>
        <taxon>Ericoideae</taxon>
        <taxon>Rhodoreae</taxon>
        <taxon>Rhododendron</taxon>
    </lineage>
</organism>
<dbReference type="Pfam" id="PF04577">
    <property type="entry name" value="Glyco_transf_61"/>
    <property type="match status" value="2"/>
</dbReference>
<evidence type="ECO:0000256" key="4">
    <source>
        <dbReference type="ARBA" id="ARBA00023180"/>
    </source>
</evidence>
<keyword evidence="7" id="KW-1185">Reference proteome</keyword>
<dbReference type="AlphaFoldDB" id="A0AAV6K2B1"/>
<dbReference type="PANTHER" id="PTHR20961">
    <property type="entry name" value="GLYCOSYLTRANSFERASE"/>
    <property type="match status" value="1"/>
</dbReference>
<dbReference type="Proteomes" id="UP000823749">
    <property type="component" value="Chromosome 6"/>
</dbReference>
<comment type="caution">
    <text evidence="6">The sequence shown here is derived from an EMBL/GenBank/DDBJ whole genome shotgun (WGS) entry which is preliminary data.</text>
</comment>
<comment type="subcellular location">
    <subcellularLocation>
        <location evidence="1">Golgi apparatus membrane</location>
        <topology evidence="1">Single-pass type II membrane protein</topology>
    </subcellularLocation>
</comment>
<dbReference type="InterPro" id="IPR007657">
    <property type="entry name" value="Glycosyltransferase_61"/>
</dbReference>
<gene>
    <name evidence="6" type="ORF">RHGRI_018676</name>
</gene>